<dbReference type="Proteomes" id="UP000238312">
    <property type="component" value="Unassembled WGS sequence"/>
</dbReference>
<organism evidence="5 6">
    <name type="scientific">Nonomuraea fuscirosea</name>
    <dbReference type="NCBI Taxonomy" id="1291556"/>
    <lineage>
        <taxon>Bacteria</taxon>
        <taxon>Bacillati</taxon>
        <taxon>Actinomycetota</taxon>
        <taxon>Actinomycetes</taxon>
        <taxon>Streptosporangiales</taxon>
        <taxon>Streptosporangiaceae</taxon>
        <taxon>Nonomuraea</taxon>
    </lineage>
</organism>
<dbReference type="GO" id="GO:0003700">
    <property type="term" value="F:DNA-binding transcription factor activity"/>
    <property type="evidence" value="ECO:0007669"/>
    <property type="project" value="InterPro"/>
</dbReference>
<evidence type="ECO:0000259" key="4">
    <source>
        <dbReference type="SMART" id="SM00418"/>
    </source>
</evidence>
<dbReference type="PANTHER" id="PTHR33154:SF15">
    <property type="entry name" value="REGULATORY PROTEIN ARSR"/>
    <property type="match status" value="1"/>
</dbReference>
<dbReference type="SUPFAM" id="SSF46785">
    <property type="entry name" value="Winged helix' DNA-binding domain"/>
    <property type="match status" value="1"/>
</dbReference>
<comment type="caution">
    <text evidence="5">The sequence shown here is derived from an EMBL/GenBank/DDBJ whole genome shotgun (WGS) entry which is preliminary data.</text>
</comment>
<dbReference type="InterPro" id="IPR036390">
    <property type="entry name" value="WH_DNA-bd_sf"/>
</dbReference>
<evidence type="ECO:0000256" key="2">
    <source>
        <dbReference type="ARBA" id="ARBA00023125"/>
    </source>
</evidence>
<dbReference type="RefSeq" id="WP_219911746.1">
    <property type="nucleotide sequence ID" value="NZ_CP109074.1"/>
</dbReference>
<gene>
    <name evidence="5" type="ORF">B0I32_104452</name>
</gene>
<dbReference type="InterPro" id="IPR011991">
    <property type="entry name" value="ArsR-like_HTH"/>
</dbReference>
<protein>
    <submittedName>
        <fullName evidence="5">Helix-turn-helix protein</fullName>
    </submittedName>
</protein>
<dbReference type="EMBL" id="PVNG01000004">
    <property type="protein sequence ID" value="PRX67695.1"/>
    <property type="molecule type" value="Genomic_DNA"/>
</dbReference>
<dbReference type="AlphaFoldDB" id="A0A2T0N5R8"/>
<dbReference type="Pfam" id="PF12840">
    <property type="entry name" value="HTH_20"/>
    <property type="match status" value="1"/>
</dbReference>
<dbReference type="Gene3D" id="1.10.10.10">
    <property type="entry name" value="Winged helix-like DNA-binding domain superfamily/Winged helix DNA-binding domain"/>
    <property type="match status" value="1"/>
</dbReference>
<evidence type="ECO:0000313" key="6">
    <source>
        <dbReference type="Proteomes" id="UP000238312"/>
    </source>
</evidence>
<feature type="domain" description="HTH arsR-type" evidence="4">
    <location>
        <begin position="11"/>
        <end position="91"/>
    </location>
</feature>
<evidence type="ECO:0000256" key="3">
    <source>
        <dbReference type="ARBA" id="ARBA00023163"/>
    </source>
</evidence>
<accession>A0A2T0N5R8</accession>
<keyword evidence="2" id="KW-0238">DNA-binding</keyword>
<evidence type="ECO:0000256" key="1">
    <source>
        <dbReference type="ARBA" id="ARBA00023015"/>
    </source>
</evidence>
<reference evidence="5 6" key="1">
    <citation type="submission" date="2018-03" db="EMBL/GenBank/DDBJ databases">
        <title>Genomic Encyclopedia of Type Strains, Phase III (KMG-III): the genomes of soil and plant-associated and newly described type strains.</title>
        <authorList>
            <person name="Whitman W."/>
        </authorList>
    </citation>
    <scope>NUCLEOTIDE SEQUENCE [LARGE SCALE GENOMIC DNA]</scope>
    <source>
        <strain evidence="5 6">CGMCC 4.7104</strain>
    </source>
</reference>
<dbReference type="InterPro" id="IPR036388">
    <property type="entry name" value="WH-like_DNA-bd_sf"/>
</dbReference>
<keyword evidence="3" id="KW-0804">Transcription</keyword>
<keyword evidence="6" id="KW-1185">Reference proteome</keyword>
<evidence type="ECO:0000313" key="5">
    <source>
        <dbReference type="EMBL" id="PRX67695.1"/>
    </source>
</evidence>
<sequence>MSTDPVMHTPAAMKALASPLRREILRQLANHGPATSTTLAKAMGQNTGTTSYHLRLLADTGFVTELRERAKGRERWWEVVKADRRLPARADMTDAEQDLAVRLGDSRLAEDLRLLSAFVRDRDEDSDWQQGSRSSTFMTKERLKEFHEEYLKLVRRFGSDRDSAPEGARMILLRWMGFPDPRGS</sequence>
<dbReference type="GO" id="GO:0003677">
    <property type="term" value="F:DNA binding"/>
    <property type="evidence" value="ECO:0007669"/>
    <property type="project" value="UniProtKB-KW"/>
</dbReference>
<dbReference type="InterPro" id="IPR051081">
    <property type="entry name" value="HTH_MetalResp_TranReg"/>
</dbReference>
<name>A0A2T0N5R8_9ACTN</name>
<proteinExistence type="predicted"/>
<dbReference type="SMART" id="SM00418">
    <property type="entry name" value="HTH_ARSR"/>
    <property type="match status" value="1"/>
</dbReference>
<keyword evidence="1" id="KW-0805">Transcription regulation</keyword>
<dbReference type="PANTHER" id="PTHR33154">
    <property type="entry name" value="TRANSCRIPTIONAL REGULATOR, ARSR FAMILY"/>
    <property type="match status" value="1"/>
</dbReference>
<dbReference type="CDD" id="cd00090">
    <property type="entry name" value="HTH_ARSR"/>
    <property type="match status" value="1"/>
</dbReference>
<dbReference type="InterPro" id="IPR001845">
    <property type="entry name" value="HTH_ArsR_DNA-bd_dom"/>
</dbReference>